<feature type="transmembrane region" description="Helical" evidence="2">
    <location>
        <begin position="239"/>
        <end position="262"/>
    </location>
</feature>
<reference evidence="4 5" key="1">
    <citation type="submission" date="2021-05" db="EMBL/GenBank/DDBJ databases">
        <title>Genome Assembly of Synthetic Allotetraploid Brassica napus Reveals Homoeologous Exchanges between Subgenomes.</title>
        <authorList>
            <person name="Davis J.T."/>
        </authorList>
    </citation>
    <scope>NUCLEOTIDE SEQUENCE [LARGE SCALE GENOMIC DNA]</scope>
    <source>
        <strain evidence="5">cv. Da-Ae</strain>
        <tissue evidence="4">Seedling</tissue>
    </source>
</reference>
<feature type="transmembrane region" description="Helical" evidence="2">
    <location>
        <begin position="325"/>
        <end position="351"/>
    </location>
</feature>
<name>A0ABQ7YIN9_BRANA</name>
<keyword evidence="5" id="KW-1185">Reference proteome</keyword>
<dbReference type="PANTHER" id="PTHR33133:SF1">
    <property type="entry name" value="EXPRESSED PROTEIN-RELATED"/>
    <property type="match status" value="1"/>
</dbReference>
<dbReference type="InterPro" id="IPR001841">
    <property type="entry name" value="Znf_RING"/>
</dbReference>
<gene>
    <name evidence="4" type="ORF">HID58_074170</name>
</gene>
<comment type="caution">
    <text evidence="4">The sequence shown here is derived from an EMBL/GenBank/DDBJ whole genome shotgun (WGS) entry which is preliminary data.</text>
</comment>
<evidence type="ECO:0000313" key="5">
    <source>
        <dbReference type="Proteomes" id="UP000824890"/>
    </source>
</evidence>
<organism evidence="4 5">
    <name type="scientific">Brassica napus</name>
    <name type="common">Rape</name>
    <dbReference type="NCBI Taxonomy" id="3708"/>
    <lineage>
        <taxon>Eukaryota</taxon>
        <taxon>Viridiplantae</taxon>
        <taxon>Streptophyta</taxon>
        <taxon>Embryophyta</taxon>
        <taxon>Tracheophyta</taxon>
        <taxon>Spermatophyta</taxon>
        <taxon>Magnoliopsida</taxon>
        <taxon>eudicotyledons</taxon>
        <taxon>Gunneridae</taxon>
        <taxon>Pentapetalae</taxon>
        <taxon>rosids</taxon>
        <taxon>malvids</taxon>
        <taxon>Brassicales</taxon>
        <taxon>Brassicaceae</taxon>
        <taxon>Brassiceae</taxon>
        <taxon>Brassica</taxon>
    </lineage>
</organism>
<evidence type="ECO:0000256" key="1">
    <source>
        <dbReference type="PROSITE-ProRule" id="PRU00175"/>
    </source>
</evidence>
<feature type="transmembrane region" description="Helical" evidence="2">
    <location>
        <begin position="372"/>
        <end position="393"/>
    </location>
</feature>
<dbReference type="Proteomes" id="UP000824890">
    <property type="component" value="Unassembled WGS sequence"/>
</dbReference>
<feature type="transmembrane region" description="Helical" evidence="2">
    <location>
        <begin position="161"/>
        <end position="181"/>
    </location>
</feature>
<feature type="transmembrane region" description="Helical" evidence="2">
    <location>
        <begin position="290"/>
        <end position="313"/>
    </location>
</feature>
<dbReference type="PANTHER" id="PTHR33133">
    <property type="entry name" value="OS08G0107100 PROTEIN-RELATED"/>
    <property type="match status" value="1"/>
</dbReference>
<proteinExistence type="predicted"/>
<keyword evidence="2" id="KW-0472">Membrane</keyword>
<dbReference type="SMART" id="SM00184">
    <property type="entry name" value="RING"/>
    <property type="match status" value="1"/>
</dbReference>
<dbReference type="SUPFAM" id="SSF57850">
    <property type="entry name" value="RING/U-box"/>
    <property type="match status" value="1"/>
</dbReference>
<feature type="domain" description="RING-type" evidence="3">
    <location>
        <begin position="109"/>
        <end position="151"/>
    </location>
</feature>
<keyword evidence="1" id="KW-0862">Zinc</keyword>
<keyword evidence="1" id="KW-0479">Metal-binding</keyword>
<evidence type="ECO:0000259" key="3">
    <source>
        <dbReference type="PROSITE" id="PS50089"/>
    </source>
</evidence>
<keyword evidence="2" id="KW-1133">Transmembrane helix</keyword>
<sequence>CKKKQNREAKNEFFLYCDASDECLRRATVYLGVSTTAKAENENSLSIPRRRYHDINILSLPPPSRHRISSSSPFHPLFSPSPPTTSLTFVKKIPQFKFYEPTTRHGSDCVVCLDGFRQGQWCRNLPGCGHVFHRKCVDTWLLKAASCPICRARVRLREEDALKPIFIIFSFLFLLKPHGFLLECSKRGYLFNVFAIKPDITNSIQESSLIPMMDPSTPEYVSHLMKVFQDFQQFVVSSYIFSAVSSIINLLSVLVIVHASALTHKEENVKIKDFPALTLKSWKGPLVTSFYIVLFSLGYWFVFVIVLFPLLLLSTKLDYLAAKSGALFVLFSVFESYLAIVWYLSLVISILEETYGIQALGKAAKIVKGMKPKLFLLNLFFGLVSFGLVQIVRRVDLNSSFPVILTIGLVLVSSIAAVRMFQLVSYTITYFQCKGLQGKDIESLRDIEYMKLSSTTLIGALP</sequence>
<dbReference type="InterPro" id="IPR013083">
    <property type="entry name" value="Znf_RING/FYVE/PHD"/>
</dbReference>
<feature type="transmembrane region" description="Helical" evidence="2">
    <location>
        <begin position="399"/>
        <end position="418"/>
    </location>
</feature>
<dbReference type="PROSITE" id="PS50089">
    <property type="entry name" value="ZF_RING_2"/>
    <property type="match status" value="1"/>
</dbReference>
<evidence type="ECO:0000256" key="2">
    <source>
        <dbReference type="SAM" id="Phobius"/>
    </source>
</evidence>
<keyword evidence="2" id="KW-0812">Transmembrane</keyword>
<accession>A0ABQ7YIN9</accession>
<keyword evidence="1" id="KW-0863">Zinc-finger</keyword>
<dbReference type="CDD" id="cd16454">
    <property type="entry name" value="RING-H2_PA-TM-RING"/>
    <property type="match status" value="1"/>
</dbReference>
<dbReference type="EMBL" id="JAGKQM010000017">
    <property type="protein sequence ID" value="KAH0867148.1"/>
    <property type="molecule type" value="Genomic_DNA"/>
</dbReference>
<evidence type="ECO:0000313" key="4">
    <source>
        <dbReference type="EMBL" id="KAH0867148.1"/>
    </source>
</evidence>
<dbReference type="Gene3D" id="3.30.40.10">
    <property type="entry name" value="Zinc/RING finger domain, C3HC4 (zinc finger)"/>
    <property type="match status" value="1"/>
</dbReference>
<protein>
    <recommendedName>
        <fullName evidence="3">RING-type domain-containing protein</fullName>
    </recommendedName>
</protein>
<dbReference type="Pfam" id="PF13639">
    <property type="entry name" value="zf-RING_2"/>
    <property type="match status" value="1"/>
</dbReference>
<feature type="non-terminal residue" evidence="4">
    <location>
        <position position="1"/>
    </location>
</feature>